<keyword evidence="5" id="KW-0560">Oxidoreductase</keyword>
<dbReference type="GO" id="GO:0006555">
    <property type="term" value="P:methionine metabolic process"/>
    <property type="evidence" value="ECO:0007669"/>
    <property type="project" value="InterPro"/>
</dbReference>
<evidence type="ECO:0000313" key="7">
    <source>
        <dbReference type="EMBL" id="ETE56658.1"/>
    </source>
</evidence>
<dbReference type="InterPro" id="IPR029041">
    <property type="entry name" value="FAD-linked_oxidoreductase-like"/>
</dbReference>
<evidence type="ECO:0000256" key="5">
    <source>
        <dbReference type="ARBA" id="ARBA00023002"/>
    </source>
</evidence>
<dbReference type="InterPro" id="IPR003171">
    <property type="entry name" value="Mehydrof_redctse-like"/>
</dbReference>
<dbReference type="Proteomes" id="UP000018936">
    <property type="component" value="Unassembled WGS sequence"/>
</dbReference>
<evidence type="ECO:0000256" key="4">
    <source>
        <dbReference type="ARBA" id="ARBA00022827"/>
    </source>
</evidence>
<keyword evidence="3" id="KW-0285">Flavoprotein</keyword>
<dbReference type="AlphaFoldDB" id="V8N4R9"/>
<gene>
    <name evidence="7" type="ORF">L345_17630</name>
</gene>
<dbReference type="Gene3D" id="3.20.20.220">
    <property type="match status" value="1"/>
</dbReference>
<comment type="pathway">
    <text evidence="2 6">One-carbon metabolism; tetrahydrofolate interconversion.</text>
</comment>
<keyword evidence="8" id="KW-1185">Reference proteome</keyword>
<organism evidence="7 8">
    <name type="scientific">Ophiophagus hannah</name>
    <name type="common">King cobra</name>
    <name type="synonym">Naja hannah</name>
    <dbReference type="NCBI Taxonomy" id="8665"/>
    <lineage>
        <taxon>Eukaryota</taxon>
        <taxon>Metazoa</taxon>
        <taxon>Chordata</taxon>
        <taxon>Craniata</taxon>
        <taxon>Vertebrata</taxon>
        <taxon>Euteleostomi</taxon>
        <taxon>Lepidosauria</taxon>
        <taxon>Squamata</taxon>
        <taxon>Bifurcata</taxon>
        <taxon>Unidentata</taxon>
        <taxon>Episquamata</taxon>
        <taxon>Toxicofera</taxon>
        <taxon>Serpentes</taxon>
        <taxon>Colubroidea</taxon>
        <taxon>Elapidae</taxon>
        <taxon>Elapinae</taxon>
        <taxon>Ophiophagus</taxon>
    </lineage>
</organism>
<comment type="cofactor">
    <cofactor evidence="1">
        <name>FAD</name>
        <dbReference type="ChEBI" id="CHEBI:57692"/>
    </cofactor>
</comment>
<proteinExistence type="predicted"/>
<evidence type="ECO:0000313" key="8">
    <source>
        <dbReference type="Proteomes" id="UP000018936"/>
    </source>
</evidence>
<name>V8N4R9_OPHHA</name>
<evidence type="ECO:0000256" key="2">
    <source>
        <dbReference type="ARBA" id="ARBA00004777"/>
    </source>
</evidence>
<evidence type="ECO:0000256" key="3">
    <source>
        <dbReference type="ARBA" id="ARBA00022630"/>
    </source>
</evidence>
<dbReference type="GO" id="GO:0004489">
    <property type="term" value="F:methylenetetrahydrofolate reductase [NAD(P)H] activity"/>
    <property type="evidence" value="ECO:0007669"/>
    <property type="project" value="InterPro"/>
</dbReference>
<dbReference type="Pfam" id="PF02219">
    <property type="entry name" value="MTHFR"/>
    <property type="match status" value="1"/>
</dbReference>
<sequence length="71" mass="7955">MTELRGGYFDKNQAETHRLSLFYLEGYPGGHPEADSYIDDLKHLKEKVSAGADFQATQENLMGITGDNQPH</sequence>
<evidence type="ECO:0000256" key="1">
    <source>
        <dbReference type="ARBA" id="ARBA00001974"/>
    </source>
</evidence>
<dbReference type="OrthoDB" id="16284at2759"/>
<dbReference type="UniPathway" id="UPA00193"/>
<dbReference type="EMBL" id="AZIM01015368">
    <property type="protein sequence ID" value="ETE56658.1"/>
    <property type="molecule type" value="Genomic_DNA"/>
</dbReference>
<comment type="caution">
    <text evidence="7">The sequence shown here is derived from an EMBL/GenBank/DDBJ whole genome shotgun (WGS) entry which is preliminary data.</text>
</comment>
<keyword evidence="4" id="KW-0274">FAD</keyword>
<reference evidence="7 8" key="1">
    <citation type="journal article" date="2013" name="Proc. Natl. Acad. Sci. U.S.A.">
        <title>The king cobra genome reveals dynamic gene evolution and adaptation in the snake venom system.</title>
        <authorList>
            <person name="Vonk F.J."/>
            <person name="Casewell N.R."/>
            <person name="Henkel C.V."/>
            <person name="Heimberg A.M."/>
            <person name="Jansen H.J."/>
            <person name="McCleary R.J."/>
            <person name="Kerkkamp H.M."/>
            <person name="Vos R.A."/>
            <person name="Guerreiro I."/>
            <person name="Calvete J.J."/>
            <person name="Wuster W."/>
            <person name="Woods A.E."/>
            <person name="Logan J.M."/>
            <person name="Harrison R.A."/>
            <person name="Castoe T.A."/>
            <person name="de Koning A.P."/>
            <person name="Pollock D.D."/>
            <person name="Yandell M."/>
            <person name="Calderon D."/>
            <person name="Renjifo C."/>
            <person name="Currier R.B."/>
            <person name="Salgado D."/>
            <person name="Pla D."/>
            <person name="Sanz L."/>
            <person name="Hyder A.S."/>
            <person name="Ribeiro J.M."/>
            <person name="Arntzen J.W."/>
            <person name="van den Thillart G.E."/>
            <person name="Boetzer M."/>
            <person name="Pirovano W."/>
            <person name="Dirks R.P."/>
            <person name="Spaink H.P."/>
            <person name="Duboule D."/>
            <person name="McGlinn E."/>
            <person name="Kini R.M."/>
            <person name="Richardson M.K."/>
        </authorList>
    </citation>
    <scope>NUCLEOTIDE SEQUENCE</scope>
    <source>
        <tissue evidence="7">Blood</tissue>
    </source>
</reference>
<accession>V8N4R9</accession>
<protein>
    <submittedName>
        <fullName evidence="7">Uncharacterized protein</fullName>
    </submittedName>
</protein>
<feature type="non-terminal residue" evidence="7">
    <location>
        <position position="1"/>
    </location>
</feature>
<evidence type="ECO:0000256" key="6">
    <source>
        <dbReference type="RuleBase" id="RU004254"/>
    </source>
</evidence>
<dbReference type="SUPFAM" id="SSF51730">
    <property type="entry name" value="FAD-linked oxidoreductase"/>
    <property type="match status" value="1"/>
</dbReference>
<dbReference type="GO" id="GO:0035999">
    <property type="term" value="P:tetrahydrofolate interconversion"/>
    <property type="evidence" value="ECO:0007669"/>
    <property type="project" value="UniProtKB-UniPathway"/>
</dbReference>